<dbReference type="AlphaFoldDB" id="A0AAE0Z8N8"/>
<sequence length="80" mass="9345">MSQAVSVISVLRFKSFVCACIERSSMSQSKLPLVASKSEKKRRTQETFELKQETKGEEIRYKYCYMNCRMFINAQFSLSK</sequence>
<reference evidence="1" key="1">
    <citation type="journal article" date="2023" name="G3 (Bethesda)">
        <title>A reference genome for the long-term kleptoplast-retaining sea slug Elysia crispata morphotype clarki.</title>
        <authorList>
            <person name="Eastman K.E."/>
            <person name="Pendleton A.L."/>
            <person name="Shaikh M.A."/>
            <person name="Suttiyut T."/>
            <person name="Ogas R."/>
            <person name="Tomko P."/>
            <person name="Gavelis G."/>
            <person name="Widhalm J.R."/>
            <person name="Wisecaver J.H."/>
        </authorList>
    </citation>
    <scope>NUCLEOTIDE SEQUENCE</scope>
    <source>
        <strain evidence="1">ECLA1</strain>
    </source>
</reference>
<name>A0AAE0Z8N8_9GAST</name>
<protein>
    <submittedName>
        <fullName evidence="1">Uncharacterized protein</fullName>
    </submittedName>
</protein>
<evidence type="ECO:0000313" key="2">
    <source>
        <dbReference type="Proteomes" id="UP001283361"/>
    </source>
</evidence>
<comment type="caution">
    <text evidence="1">The sequence shown here is derived from an EMBL/GenBank/DDBJ whole genome shotgun (WGS) entry which is preliminary data.</text>
</comment>
<evidence type="ECO:0000313" key="1">
    <source>
        <dbReference type="EMBL" id="KAK3764827.1"/>
    </source>
</evidence>
<dbReference type="EMBL" id="JAWDGP010004379">
    <property type="protein sequence ID" value="KAK3764827.1"/>
    <property type="molecule type" value="Genomic_DNA"/>
</dbReference>
<dbReference type="Proteomes" id="UP001283361">
    <property type="component" value="Unassembled WGS sequence"/>
</dbReference>
<gene>
    <name evidence="1" type="ORF">RRG08_067247</name>
</gene>
<accession>A0AAE0Z8N8</accession>
<organism evidence="1 2">
    <name type="scientific">Elysia crispata</name>
    <name type="common">lettuce slug</name>
    <dbReference type="NCBI Taxonomy" id="231223"/>
    <lineage>
        <taxon>Eukaryota</taxon>
        <taxon>Metazoa</taxon>
        <taxon>Spiralia</taxon>
        <taxon>Lophotrochozoa</taxon>
        <taxon>Mollusca</taxon>
        <taxon>Gastropoda</taxon>
        <taxon>Heterobranchia</taxon>
        <taxon>Euthyneura</taxon>
        <taxon>Panpulmonata</taxon>
        <taxon>Sacoglossa</taxon>
        <taxon>Placobranchoidea</taxon>
        <taxon>Plakobranchidae</taxon>
        <taxon>Elysia</taxon>
    </lineage>
</organism>
<keyword evidence="2" id="KW-1185">Reference proteome</keyword>
<proteinExistence type="predicted"/>